<dbReference type="Proteomes" id="UP000000238">
    <property type="component" value="Chromosome"/>
</dbReference>
<evidence type="ECO:0000313" key="1">
    <source>
        <dbReference type="EMBL" id="ABC29699.1"/>
    </source>
</evidence>
<proteinExistence type="predicted"/>
<evidence type="ECO:0000313" key="2">
    <source>
        <dbReference type="Proteomes" id="UP000000238"/>
    </source>
</evidence>
<dbReference type="KEGG" id="hch:HCH_02926"/>
<organism evidence="1 2">
    <name type="scientific">Hahella chejuensis (strain KCTC 2396)</name>
    <dbReference type="NCBI Taxonomy" id="349521"/>
    <lineage>
        <taxon>Bacteria</taxon>
        <taxon>Pseudomonadati</taxon>
        <taxon>Pseudomonadota</taxon>
        <taxon>Gammaproteobacteria</taxon>
        <taxon>Oceanospirillales</taxon>
        <taxon>Hahellaceae</taxon>
        <taxon>Hahella</taxon>
    </lineage>
</organism>
<protein>
    <submittedName>
        <fullName evidence="1">Uncharacterized protein</fullName>
    </submittedName>
</protein>
<reference evidence="1 2" key="1">
    <citation type="journal article" date="2005" name="Nucleic Acids Res.">
        <title>Genomic blueprint of Hahella chejuensis, a marine microbe producing an algicidal agent.</title>
        <authorList>
            <person name="Jeong H."/>
            <person name="Yim J.H."/>
            <person name="Lee C."/>
            <person name="Choi S.-H."/>
            <person name="Park Y.K."/>
            <person name="Yoon S.H."/>
            <person name="Hur C.-G."/>
            <person name="Kang H.-Y."/>
            <person name="Kim D."/>
            <person name="Lee H.H."/>
            <person name="Park K.H."/>
            <person name="Park S.-H."/>
            <person name="Park H.-S."/>
            <person name="Lee H.K."/>
            <person name="Oh T.K."/>
            <person name="Kim J.F."/>
        </authorList>
    </citation>
    <scope>NUCLEOTIDE SEQUENCE [LARGE SCALE GENOMIC DNA]</scope>
    <source>
        <strain evidence="1 2">KCTC 2396</strain>
    </source>
</reference>
<dbReference type="OrthoDB" id="9866492at2"/>
<accession>Q2SI25</accession>
<gene>
    <name evidence="1" type="ordered locus">HCH_02926</name>
</gene>
<dbReference type="HOGENOM" id="CLU_2584834_0_0_6"/>
<dbReference type="EMBL" id="CP000155">
    <property type="protein sequence ID" value="ABC29699.1"/>
    <property type="molecule type" value="Genomic_DNA"/>
</dbReference>
<dbReference type="RefSeq" id="WP_011396768.1">
    <property type="nucleotide sequence ID" value="NC_007645.1"/>
</dbReference>
<name>Q2SI25_HAHCH</name>
<dbReference type="AlphaFoldDB" id="Q2SI25"/>
<sequence>MHSAFRFRSARLNQLLDNEIREGNRVWNVSRGEQAYLVEEFKTSAEGLGLKSERMADRNISFLRYVDPDTGEFLQYDYSW</sequence>
<keyword evidence="2" id="KW-1185">Reference proteome</keyword>